<keyword evidence="4 5" id="KW-0472">Membrane</keyword>
<dbReference type="GO" id="GO:0140359">
    <property type="term" value="F:ABC-type transporter activity"/>
    <property type="evidence" value="ECO:0007669"/>
    <property type="project" value="InterPro"/>
</dbReference>
<sequence>MNYTAVWAIYRAEMQRMRRTLMQSLISPVVSTALYFIVFGAAIGTKMQTGTEVGYGGFITPGLIMLTLISQCISNGANGIYFPKFTGTIYEILSAPIALGEVLLGYVGAATTKGMIVGLIILATSTLFVDIRVDHPVLMLLFMALTAMSFSMAGFIIGIWAKNFEQLSMVPMLVIPPLTFLGGTFYSINALPPVWQMISHLNPVFYLVSGFRWSFFGEADINPLISLAMIGLFLTLCLAVLTWMFRTGYKLKA</sequence>
<dbReference type="InterPro" id="IPR013525">
    <property type="entry name" value="ABC2_TM"/>
</dbReference>
<dbReference type="PRINTS" id="PR00164">
    <property type="entry name" value="ABC2TRNSPORT"/>
</dbReference>
<dbReference type="PANTHER" id="PTHR43332:SF1">
    <property type="entry name" value="TRANSPORT PERMEASE PROTEIN"/>
    <property type="match status" value="1"/>
</dbReference>
<evidence type="ECO:0000256" key="2">
    <source>
        <dbReference type="ARBA" id="ARBA00022692"/>
    </source>
</evidence>
<proteinExistence type="inferred from homology"/>
<dbReference type="EMBL" id="MBEV02000003">
    <property type="protein sequence ID" value="MUP04802.1"/>
    <property type="molecule type" value="Genomic_DNA"/>
</dbReference>
<feature type="transmembrane region" description="Helical" evidence="5">
    <location>
        <begin position="221"/>
        <end position="245"/>
    </location>
</feature>
<organism evidence="7 12">
    <name type="scientific">Agrobacterium vitis</name>
    <name type="common">Rhizobium vitis</name>
    <dbReference type="NCBI Taxonomy" id="373"/>
    <lineage>
        <taxon>Bacteria</taxon>
        <taxon>Pseudomonadati</taxon>
        <taxon>Pseudomonadota</taxon>
        <taxon>Alphaproteobacteria</taxon>
        <taxon>Hyphomicrobiales</taxon>
        <taxon>Rhizobiaceae</taxon>
        <taxon>Rhizobium/Agrobacterium group</taxon>
        <taxon>Agrobacterium</taxon>
    </lineage>
</organism>
<feature type="transmembrane region" description="Helical" evidence="5">
    <location>
        <begin position="140"/>
        <end position="161"/>
    </location>
</feature>
<dbReference type="NCBIfam" id="NF011648">
    <property type="entry name" value="PRK15066.1"/>
    <property type="match status" value="1"/>
</dbReference>
<dbReference type="RefSeq" id="WP_060717872.1">
    <property type="nucleotide sequence ID" value="NZ_AP023268.1"/>
</dbReference>
<feature type="domain" description="ABC transmembrane type-2" evidence="6">
    <location>
        <begin position="19"/>
        <end position="248"/>
    </location>
</feature>
<dbReference type="Proteomes" id="UP000436692">
    <property type="component" value="Unassembled WGS sequence"/>
</dbReference>
<evidence type="ECO:0000313" key="8">
    <source>
        <dbReference type="EMBL" id="MUP04802.1"/>
    </source>
</evidence>
<dbReference type="AlphaFoldDB" id="A0A109CU63"/>
<feature type="transmembrane region" description="Helical" evidence="5">
    <location>
        <begin position="198"/>
        <end position="215"/>
    </location>
</feature>
<evidence type="ECO:0000313" key="10">
    <source>
        <dbReference type="Proteomes" id="UP000175993"/>
    </source>
</evidence>
<dbReference type="PANTHER" id="PTHR43332">
    <property type="entry name" value="INNER MEMBRANE TRANSPORT PERMEASE YADH-RELATED"/>
    <property type="match status" value="1"/>
</dbReference>
<keyword evidence="5" id="KW-1003">Cell membrane</keyword>
<dbReference type="EMBL" id="QUSG01000008">
    <property type="protein sequence ID" value="KAA3526151.1"/>
    <property type="molecule type" value="Genomic_DNA"/>
</dbReference>
<evidence type="ECO:0000256" key="5">
    <source>
        <dbReference type="RuleBase" id="RU361157"/>
    </source>
</evidence>
<dbReference type="EMBL" id="WPHM01000001">
    <property type="protein sequence ID" value="MUZ56517.1"/>
    <property type="molecule type" value="Genomic_DNA"/>
</dbReference>
<evidence type="ECO:0000313" key="12">
    <source>
        <dbReference type="Proteomes" id="UP000436911"/>
    </source>
</evidence>
<keyword evidence="3 5" id="KW-1133">Transmembrane helix</keyword>
<evidence type="ECO:0000259" key="6">
    <source>
        <dbReference type="PROSITE" id="PS51012"/>
    </source>
</evidence>
<evidence type="ECO:0000313" key="9">
    <source>
        <dbReference type="EMBL" id="MUZ56517.1"/>
    </source>
</evidence>
<feature type="transmembrane region" description="Helical" evidence="5">
    <location>
        <begin position="21"/>
        <end position="43"/>
    </location>
</feature>
<reference evidence="7 12" key="1">
    <citation type="submission" date="2018-08" db="EMBL/GenBank/DDBJ databases">
        <title>Genome sequencing of Agrobacterium vitis strain ICMP 10754.</title>
        <authorList>
            <person name="Visnovsky S.B."/>
            <person name="Pitman A.R."/>
        </authorList>
    </citation>
    <scope>NUCLEOTIDE SEQUENCE [LARGE SCALE GENOMIC DNA]</scope>
    <source>
        <strain evidence="7 12">ICMP 10754</strain>
    </source>
</reference>
<dbReference type="InterPro" id="IPR052522">
    <property type="entry name" value="ABC-2_transport_permease"/>
</dbReference>
<dbReference type="PIRSF" id="PIRSF006648">
    <property type="entry name" value="DrrB"/>
    <property type="match status" value="1"/>
</dbReference>
<evidence type="ECO:0000313" key="11">
    <source>
        <dbReference type="Proteomes" id="UP000436692"/>
    </source>
</evidence>
<dbReference type="Pfam" id="PF01061">
    <property type="entry name" value="ABC2_membrane"/>
    <property type="match status" value="1"/>
</dbReference>
<comment type="similarity">
    <text evidence="5">Belongs to the ABC-2 integral membrane protein family.</text>
</comment>
<name>A0A109CU63_AGRVI</name>
<dbReference type="OrthoDB" id="9804001at2"/>
<feature type="transmembrane region" description="Helical" evidence="5">
    <location>
        <begin position="167"/>
        <end position="186"/>
    </location>
</feature>
<comment type="subcellular location">
    <subcellularLocation>
        <location evidence="5">Cell inner membrane</location>
        <topology evidence="5">Multi-pass membrane protein</topology>
    </subcellularLocation>
    <subcellularLocation>
        <location evidence="1">Membrane</location>
        <topology evidence="1">Multi-pass membrane protein</topology>
    </subcellularLocation>
</comment>
<evidence type="ECO:0000256" key="3">
    <source>
        <dbReference type="ARBA" id="ARBA00022989"/>
    </source>
</evidence>
<keyword evidence="5" id="KW-0813">Transport</keyword>
<reference evidence="9 11" key="3">
    <citation type="submission" date="2019-12" db="EMBL/GenBank/DDBJ databases">
        <title>Whole-genome sequencing of Allorhizobium vitis.</title>
        <authorList>
            <person name="Gan H.M."/>
            <person name="Szegedi E."/>
            <person name="Burr T."/>
            <person name="Savka M.A."/>
        </authorList>
    </citation>
    <scope>NUCLEOTIDE SEQUENCE [LARGE SCALE GENOMIC DNA]</scope>
    <source>
        <strain evidence="9 11">CG989</strain>
    </source>
</reference>
<dbReference type="Proteomes" id="UP000175993">
    <property type="component" value="Unassembled WGS sequence"/>
</dbReference>
<accession>A0A109CU63</accession>
<dbReference type="InterPro" id="IPR047817">
    <property type="entry name" value="ABC2_TM_bact-type"/>
</dbReference>
<protein>
    <recommendedName>
        <fullName evidence="5">Transport permease protein</fullName>
    </recommendedName>
</protein>
<gene>
    <name evidence="8" type="ORF">BBI04_008245</name>
    <name evidence="7" type="ORF">DXT89_16650</name>
    <name evidence="9" type="ORF">GOZ95_03465</name>
</gene>
<comment type="caution">
    <text evidence="7">The sequence shown here is derived from an EMBL/GenBank/DDBJ whole genome shotgun (WGS) entry which is preliminary data.</text>
</comment>
<dbReference type="GO" id="GO:0043190">
    <property type="term" value="C:ATP-binding cassette (ABC) transporter complex"/>
    <property type="evidence" value="ECO:0007669"/>
    <property type="project" value="InterPro"/>
</dbReference>
<evidence type="ECO:0000313" key="7">
    <source>
        <dbReference type="EMBL" id="KAA3526151.1"/>
    </source>
</evidence>
<dbReference type="Proteomes" id="UP000436911">
    <property type="component" value="Unassembled WGS sequence"/>
</dbReference>
<dbReference type="PROSITE" id="PS51012">
    <property type="entry name" value="ABC_TM2"/>
    <property type="match status" value="1"/>
</dbReference>
<evidence type="ECO:0000256" key="4">
    <source>
        <dbReference type="ARBA" id="ARBA00023136"/>
    </source>
</evidence>
<keyword evidence="2 5" id="KW-0812">Transmembrane</keyword>
<evidence type="ECO:0000256" key="1">
    <source>
        <dbReference type="ARBA" id="ARBA00004141"/>
    </source>
</evidence>
<feature type="transmembrane region" description="Helical" evidence="5">
    <location>
        <begin position="55"/>
        <end position="77"/>
    </location>
</feature>
<dbReference type="InterPro" id="IPR000412">
    <property type="entry name" value="ABC_2_transport"/>
</dbReference>
<dbReference type="GeneID" id="60684933"/>
<reference evidence="8 10" key="2">
    <citation type="submission" date="2019-11" db="EMBL/GenBank/DDBJ databases">
        <title>Whole-genome sequencing of Allorhizobium vitis.</title>
        <authorList>
            <person name="Gan H.M."/>
            <person name="Savka M.A."/>
        </authorList>
    </citation>
    <scope>NUCLEOTIDE SEQUENCE [LARGE SCALE GENOMIC DNA]</scope>
    <source>
        <strain evidence="8 10">AB4</strain>
    </source>
</reference>